<feature type="compositionally biased region" description="Polar residues" evidence="1">
    <location>
        <begin position="126"/>
        <end position="137"/>
    </location>
</feature>
<evidence type="ECO:0000313" key="2">
    <source>
        <dbReference type="EMBL" id="PWY88707.1"/>
    </source>
</evidence>
<feature type="compositionally biased region" description="Basic and acidic residues" evidence="1">
    <location>
        <begin position="255"/>
        <end position="268"/>
    </location>
</feature>
<feature type="compositionally biased region" description="Acidic residues" evidence="1">
    <location>
        <begin position="293"/>
        <end position="303"/>
    </location>
</feature>
<gene>
    <name evidence="2" type="ORF">BO94DRAFT_623786</name>
</gene>
<dbReference type="AlphaFoldDB" id="A0A317WU55"/>
<organism evidence="2 3">
    <name type="scientific">Aspergillus sclerotioniger CBS 115572</name>
    <dbReference type="NCBI Taxonomy" id="1450535"/>
    <lineage>
        <taxon>Eukaryota</taxon>
        <taxon>Fungi</taxon>
        <taxon>Dikarya</taxon>
        <taxon>Ascomycota</taxon>
        <taxon>Pezizomycotina</taxon>
        <taxon>Eurotiomycetes</taxon>
        <taxon>Eurotiomycetidae</taxon>
        <taxon>Eurotiales</taxon>
        <taxon>Aspergillaceae</taxon>
        <taxon>Aspergillus</taxon>
        <taxon>Aspergillus subgen. Circumdati</taxon>
    </lineage>
</organism>
<feature type="region of interest" description="Disordered" evidence="1">
    <location>
        <begin position="123"/>
        <end position="218"/>
    </location>
</feature>
<keyword evidence="3" id="KW-1185">Reference proteome</keyword>
<feature type="compositionally biased region" description="Polar residues" evidence="1">
    <location>
        <begin position="146"/>
        <end position="160"/>
    </location>
</feature>
<feature type="compositionally biased region" description="Low complexity" evidence="1">
    <location>
        <begin position="70"/>
        <end position="81"/>
    </location>
</feature>
<dbReference type="EMBL" id="MSFK01000012">
    <property type="protein sequence ID" value="PWY88707.1"/>
    <property type="molecule type" value="Genomic_DNA"/>
</dbReference>
<comment type="caution">
    <text evidence="2">The sequence shown here is derived from an EMBL/GenBank/DDBJ whole genome shotgun (WGS) entry which is preliminary data.</text>
</comment>
<feature type="compositionally biased region" description="Basic and acidic residues" evidence="1">
    <location>
        <begin position="202"/>
        <end position="218"/>
    </location>
</feature>
<evidence type="ECO:0000256" key="1">
    <source>
        <dbReference type="SAM" id="MobiDB-lite"/>
    </source>
</evidence>
<dbReference type="Proteomes" id="UP000246702">
    <property type="component" value="Unassembled WGS sequence"/>
</dbReference>
<protein>
    <recommendedName>
        <fullName evidence="4">N-acetyltransferase domain-containing protein</fullName>
    </recommendedName>
</protein>
<name>A0A317WU55_9EURO</name>
<dbReference type="OrthoDB" id="2129362at2759"/>
<dbReference type="InterPro" id="IPR016181">
    <property type="entry name" value="Acyl_CoA_acyltransferase"/>
</dbReference>
<dbReference type="SUPFAM" id="SSF55729">
    <property type="entry name" value="Acyl-CoA N-acyltransferases (Nat)"/>
    <property type="match status" value="1"/>
</dbReference>
<proteinExistence type="predicted"/>
<feature type="region of interest" description="Disordered" evidence="1">
    <location>
        <begin position="238"/>
        <end position="303"/>
    </location>
</feature>
<accession>A0A317WU55</accession>
<evidence type="ECO:0000313" key="3">
    <source>
        <dbReference type="Proteomes" id="UP000246702"/>
    </source>
</evidence>
<dbReference type="RefSeq" id="XP_025468069.1">
    <property type="nucleotide sequence ID" value="XM_025617172.1"/>
</dbReference>
<dbReference type="GeneID" id="37119315"/>
<reference evidence="2 3" key="1">
    <citation type="submission" date="2016-12" db="EMBL/GenBank/DDBJ databases">
        <title>The genomes of Aspergillus section Nigri reveals drivers in fungal speciation.</title>
        <authorList>
            <consortium name="DOE Joint Genome Institute"/>
            <person name="Vesth T.C."/>
            <person name="Nybo J."/>
            <person name="Theobald S."/>
            <person name="Brandl J."/>
            <person name="Frisvad J.C."/>
            <person name="Nielsen K.F."/>
            <person name="Lyhne E.K."/>
            <person name="Kogle M.E."/>
            <person name="Kuo A."/>
            <person name="Riley R."/>
            <person name="Clum A."/>
            <person name="Nolan M."/>
            <person name="Lipzen A."/>
            <person name="Salamov A."/>
            <person name="Henrissat B."/>
            <person name="Wiebenga A."/>
            <person name="De Vries R.P."/>
            <person name="Grigoriev I.V."/>
            <person name="Mortensen U.H."/>
            <person name="Andersen M.R."/>
            <person name="Baker S.E."/>
        </authorList>
    </citation>
    <scope>NUCLEOTIDE SEQUENCE [LARGE SCALE GENOMIC DNA]</scope>
    <source>
        <strain evidence="2 3">CBS 115572</strain>
    </source>
</reference>
<evidence type="ECO:0008006" key="4">
    <source>
        <dbReference type="Google" id="ProtNLM"/>
    </source>
</evidence>
<feature type="region of interest" description="Disordered" evidence="1">
    <location>
        <begin position="47"/>
        <end position="84"/>
    </location>
</feature>
<dbReference type="Gene3D" id="3.40.630.30">
    <property type="match status" value="1"/>
</dbReference>
<sequence length="721" mass="82609">MASIAPAISKLNIAPAPVVANSCLEVNNGKDLTSSDPKFQVVVKLPTQSTTTHNPPRRVIPRPPLPLYTPPRQRNNQRQNRGQTFLTRQRRALGCEYQSQRKVAHSFPTPLFSYASNELSEARPSTFAQSVDQTGSGSPAGKEPSQAASPNKQKHNMSSSDESDDIVLRDFRTKSKQRNVENALPHISESGDKDIPPGGNSHDPRDEPAAERKRVPTRAEIRAELEKLKKEELANFNKRQEETEVETADPAVLAKCRDGPGVDPDSKVYQDIAKRRRVRPVVETKPSSRPESSGEESPEDDNLEQLEELKANYDWEKLLPQWDAYRNDLVMYPNVINGEVTLASEPTEAQRELQAKFLLYDRHPHASQNVNKLPPFPESLEWQPDSHLCNWFYVPPEMYHVDKWKLKFRRFLDYTIVMSCYADNYHKSFWDGTAHPDGINTFFIPKLPDHTTILDPNDEQGLLHRSETAEGYCKNLAMHTKKEEEDEEQRLLRVRRANEAFLASREVNPNAPKVNIYLRPAEMRDVPQLLLIYNWYARESSFSIHTRDVTPDYIRERIQAAKAAQLPFIVAVERSNYRQREAIFGYATASEYISGPDTAGKFTAQLEVFVLPQQQRKGVGYCLLDKLLQICDPMYMSKEGYTFDNRGMGGYSLGGQRVLARLIFCVSIKPEDRAVYRWTRDWLEKYGFELQGQLKGAACKFERLLDVYYFVRNTTFVLNYR</sequence>